<dbReference type="GO" id="GO:0070628">
    <property type="term" value="F:proteasome binding"/>
    <property type="evidence" value="ECO:0007669"/>
    <property type="project" value="TreeGrafter"/>
</dbReference>
<dbReference type="GO" id="GO:0005737">
    <property type="term" value="C:cytoplasm"/>
    <property type="evidence" value="ECO:0007669"/>
    <property type="project" value="UniProtKB-SubCell"/>
</dbReference>
<dbReference type="GO" id="GO:0015031">
    <property type="term" value="P:protein transport"/>
    <property type="evidence" value="ECO:0007669"/>
    <property type="project" value="UniProtKB-UniRule"/>
</dbReference>
<dbReference type="GO" id="GO:0071630">
    <property type="term" value="P:nuclear protein quality control by the ubiquitin-proteasome system"/>
    <property type="evidence" value="ECO:0007669"/>
    <property type="project" value="UniProtKB-UniRule"/>
</dbReference>
<evidence type="ECO:0000313" key="7">
    <source>
        <dbReference type="EMBL" id="OBA21276.1"/>
    </source>
</evidence>
<keyword evidence="3 5" id="KW-0653">Protein transport</keyword>
<dbReference type="GO" id="GO:0031965">
    <property type="term" value="C:nuclear membrane"/>
    <property type="evidence" value="ECO:0007669"/>
    <property type="project" value="TreeGrafter"/>
</dbReference>
<evidence type="ECO:0000256" key="2">
    <source>
        <dbReference type="ARBA" id="ARBA00016204"/>
    </source>
</evidence>
<dbReference type="PANTHER" id="PTHR28032:SF1">
    <property type="entry name" value="FI02826P"/>
    <property type="match status" value="1"/>
</dbReference>
<comment type="function">
    <text evidence="5">Involved in ubiquitin-mediated protein degradation. Regulatory factor in the ubiquitin/proteasome pathway that controls the turnover of proteasome substrates. Targets proteasomes to the nucleus and facilitates the degradation of nuclear proteins.</text>
</comment>
<dbReference type="InterPro" id="IPR013868">
    <property type="entry name" value="Cut8/Sts1_fam"/>
</dbReference>
<dbReference type="Pfam" id="PF08559">
    <property type="entry name" value="Cut8"/>
    <property type="match status" value="1"/>
</dbReference>
<dbReference type="EMBL" id="LXTC01000003">
    <property type="protein sequence ID" value="OBA21276.1"/>
    <property type="molecule type" value="Genomic_DNA"/>
</dbReference>
<dbReference type="STRING" id="869754.A0A1A0HB88"/>
<comment type="subcellular location">
    <subcellularLocation>
        <location evidence="5">Cytoplasm</location>
    </subcellularLocation>
    <subcellularLocation>
        <location evidence="5">Nucleus</location>
    </subcellularLocation>
</comment>
<dbReference type="Proteomes" id="UP000092555">
    <property type="component" value="Unassembled WGS sequence"/>
</dbReference>
<evidence type="ECO:0000256" key="4">
    <source>
        <dbReference type="ARBA" id="ARBA00023242"/>
    </source>
</evidence>
<comment type="caution">
    <text evidence="7">The sequence shown here is derived from an EMBL/GenBank/DDBJ whole genome shotgun (WGS) entry which is preliminary data.</text>
</comment>
<dbReference type="GO" id="GO:0031144">
    <property type="term" value="P:proteasome localization"/>
    <property type="evidence" value="ECO:0007669"/>
    <property type="project" value="UniProtKB-UniRule"/>
</dbReference>
<evidence type="ECO:0000313" key="8">
    <source>
        <dbReference type="Proteomes" id="UP000092555"/>
    </source>
</evidence>
<dbReference type="InterPro" id="IPR038422">
    <property type="entry name" value="Cut8/Sts1_sf"/>
</dbReference>
<name>A0A1A0HB88_9ASCO</name>
<dbReference type="GeneID" id="30030288"/>
<sequence length="301" mass="33228">MQDAFRPTKIVGKKRRCAEDEPGPAKQGQARRHVTPGAAARFKRLKPPGIAGLSLPVNRLIEVLDHASVLALLQTVMAHHPEIVPTVTKVAPKSSVADTIELIQQKAARIKAALPYRCDMESDYSYIRVKPHLTEFLACISDFVLDLLPPMDSPLHRACVVLDAIATAVHELPNFSNKEFQYTRSMAYEQLATLWLAVLNHHKSPEDPESAGEEACAASPSLEKSIDWLKTIEEMHLLQQVERHNDVSGGKFAALVDFVRAELDSFAQLNHGFSNSNTGSIFLDLISVDYSGFSISARTSH</sequence>
<dbReference type="OrthoDB" id="10061064at2759"/>
<feature type="region of interest" description="Disordered" evidence="6">
    <location>
        <begin position="14"/>
        <end position="34"/>
    </location>
</feature>
<evidence type="ECO:0000256" key="6">
    <source>
        <dbReference type="SAM" id="MobiDB-lite"/>
    </source>
</evidence>
<organism evidence="7 8">
    <name type="scientific">Metschnikowia bicuspidata var. bicuspidata NRRL YB-4993</name>
    <dbReference type="NCBI Taxonomy" id="869754"/>
    <lineage>
        <taxon>Eukaryota</taxon>
        <taxon>Fungi</taxon>
        <taxon>Dikarya</taxon>
        <taxon>Ascomycota</taxon>
        <taxon>Saccharomycotina</taxon>
        <taxon>Pichiomycetes</taxon>
        <taxon>Metschnikowiaceae</taxon>
        <taxon>Metschnikowia</taxon>
    </lineage>
</organism>
<dbReference type="RefSeq" id="XP_018711786.1">
    <property type="nucleotide sequence ID" value="XM_018857312.1"/>
</dbReference>
<evidence type="ECO:0000256" key="5">
    <source>
        <dbReference type="RuleBase" id="RU368013"/>
    </source>
</evidence>
<evidence type="ECO:0000256" key="1">
    <source>
        <dbReference type="ARBA" id="ARBA00006199"/>
    </source>
</evidence>
<evidence type="ECO:0000256" key="3">
    <source>
        <dbReference type="ARBA" id="ARBA00022927"/>
    </source>
</evidence>
<keyword evidence="4 5" id="KW-0539">Nucleus</keyword>
<dbReference type="Gene3D" id="1.20.58.1590">
    <property type="entry name" value="Tethering factor for nuclear proteasome Cut8/Sts1"/>
    <property type="match status" value="1"/>
</dbReference>
<keyword evidence="5" id="KW-0813">Transport</keyword>
<comment type="subunit">
    <text evidence="5">Binds the proteasome.</text>
</comment>
<dbReference type="AlphaFoldDB" id="A0A1A0HB88"/>
<comment type="similarity">
    <text evidence="1 5">Belongs to the cut8/STS1 family.</text>
</comment>
<keyword evidence="5" id="KW-0963">Cytoplasm</keyword>
<proteinExistence type="inferred from homology"/>
<keyword evidence="8" id="KW-1185">Reference proteome</keyword>
<dbReference type="PANTHER" id="PTHR28032">
    <property type="entry name" value="FI02826P"/>
    <property type="match status" value="1"/>
</dbReference>
<accession>A0A1A0HB88</accession>
<protein>
    <recommendedName>
        <fullName evidence="2 5">Tethering factor for nuclear proteasome STS1</fullName>
    </recommendedName>
</protein>
<reference evidence="7 8" key="1">
    <citation type="submission" date="2016-05" db="EMBL/GenBank/DDBJ databases">
        <title>Comparative genomics of biotechnologically important yeasts.</title>
        <authorList>
            <consortium name="DOE Joint Genome Institute"/>
            <person name="Riley R."/>
            <person name="Haridas S."/>
            <person name="Wolfe K.H."/>
            <person name="Lopes M.R."/>
            <person name="Hittinger C.T."/>
            <person name="Goker M."/>
            <person name="Salamov A."/>
            <person name="Wisecaver J."/>
            <person name="Long T.M."/>
            <person name="Aerts A.L."/>
            <person name="Barry K."/>
            <person name="Choi C."/>
            <person name="Clum A."/>
            <person name="Coughlan A.Y."/>
            <person name="Deshpande S."/>
            <person name="Douglass A.P."/>
            <person name="Hanson S.J."/>
            <person name="Klenk H.-P."/>
            <person name="LaButti K."/>
            <person name="Lapidus A."/>
            <person name="Lindquist E."/>
            <person name="Lipzen A."/>
            <person name="Meier-kolthoff J.P."/>
            <person name="Ohm R.A."/>
            <person name="Otillar R.P."/>
            <person name="Pangilinan J."/>
            <person name="Peng Y."/>
            <person name="Rokas A."/>
            <person name="Rosa C.A."/>
            <person name="Scheuner C."/>
            <person name="Sibirny A.A."/>
            <person name="Slot J.C."/>
            <person name="Stielow J.B."/>
            <person name="Sun H."/>
            <person name="Kurtzman C.P."/>
            <person name="Blackwell M."/>
            <person name="Grigoriev I.V."/>
            <person name="Jeffries T.W."/>
        </authorList>
    </citation>
    <scope>NUCLEOTIDE SEQUENCE [LARGE SCALE GENOMIC DNA]</scope>
    <source>
        <strain evidence="7 8">NRRL YB-4993</strain>
    </source>
</reference>
<gene>
    <name evidence="7" type="ORF">METBIDRAFT_40790</name>
</gene>